<feature type="domain" description="Protein kinase" evidence="4">
    <location>
        <begin position="13"/>
        <end position="314"/>
    </location>
</feature>
<dbReference type="InterPro" id="IPR027417">
    <property type="entry name" value="P-loop_NTPase"/>
</dbReference>
<dbReference type="SUPFAM" id="SSF48452">
    <property type="entry name" value="TPR-like"/>
    <property type="match status" value="1"/>
</dbReference>
<dbReference type="eggNOG" id="COG3899">
    <property type="taxonomic scope" value="Bacteria"/>
</dbReference>
<evidence type="ECO:0000313" key="6">
    <source>
        <dbReference type="Proteomes" id="UP000011682"/>
    </source>
</evidence>
<dbReference type="Gene3D" id="1.10.510.10">
    <property type="entry name" value="Transferase(Phosphotransferase) domain 1"/>
    <property type="match status" value="1"/>
</dbReference>
<dbReference type="GO" id="GO:0004016">
    <property type="term" value="F:adenylate cyclase activity"/>
    <property type="evidence" value="ECO:0007669"/>
    <property type="project" value="TreeGrafter"/>
</dbReference>
<dbReference type="Pfam" id="PF00069">
    <property type="entry name" value="Pkinase"/>
    <property type="match status" value="1"/>
</dbReference>
<dbReference type="Gene3D" id="3.30.200.20">
    <property type="entry name" value="Phosphorylase Kinase, domain 1"/>
    <property type="match status" value="1"/>
</dbReference>
<dbReference type="PANTHER" id="PTHR16305">
    <property type="entry name" value="TESTICULAR SOLUBLE ADENYLYL CYCLASE"/>
    <property type="match status" value="1"/>
</dbReference>
<dbReference type="CDD" id="cd14014">
    <property type="entry name" value="STKc_PknB_like"/>
    <property type="match status" value="1"/>
</dbReference>
<keyword evidence="6" id="KW-1185">Reference proteome</keyword>
<protein>
    <recommendedName>
        <fullName evidence="4">Protein kinase domain-containing protein</fullName>
    </recommendedName>
</protein>
<dbReference type="InterPro" id="IPR011990">
    <property type="entry name" value="TPR-like_helical_dom_sf"/>
</dbReference>
<organism evidence="5 6">
    <name type="scientific">Cystobacter fuscus (strain ATCC 25194 / DSM 2262 / NBRC 100088 / M29)</name>
    <dbReference type="NCBI Taxonomy" id="1242864"/>
    <lineage>
        <taxon>Bacteria</taxon>
        <taxon>Pseudomonadati</taxon>
        <taxon>Myxococcota</taxon>
        <taxon>Myxococcia</taxon>
        <taxon>Myxococcales</taxon>
        <taxon>Cystobacterineae</taxon>
        <taxon>Archangiaceae</taxon>
        <taxon>Cystobacter</taxon>
    </lineage>
</organism>
<proteinExistence type="predicted"/>
<keyword evidence="2 3" id="KW-0067">ATP-binding</keyword>
<keyword evidence="1 3" id="KW-0547">Nucleotide-binding</keyword>
<dbReference type="EMBL" id="ANAH02000064">
    <property type="protein sequence ID" value="EPX57195.1"/>
    <property type="molecule type" value="Genomic_DNA"/>
</dbReference>
<evidence type="ECO:0000256" key="1">
    <source>
        <dbReference type="ARBA" id="ARBA00022741"/>
    </source>
</evidence>
<evidence type="ECO:0000259" key="4">
    <source>
        <dbReference type="PROSITE" id="PS50011"/>
    </source>
</evidence>
<evidence type="ECO:0000256" key="3">
    <source>
        <dbReference type="PROSITE-ProRule" id="PRU10141"/>
    </source>
</evidence>
<dbReference type="GO" id="GO:0005524">
    <property type="term" value="F:ATP binding"/>
    <property type="evidence" value="ECO:0007669"/>
    <property type="project" value="UniProtKB-UniRule"/>
</dbReference>
<dbReference type="eggNOG" id="COG0515">
    <property type="taxonomic scope" value="Bacteria"/>
</dbReference>
<gene>
    <name evidence="5" type="ORF">D187_006949</name>
</gene>
<accession>S9NYB6</accession>
<dbReference type="PROSITE" id="PS00108">
    <property type="entry name" value="PROTEIN_KINASE_ST"/>
    <property type="match status" value="1"/>
</dbReference>
<dbReference type="PROSITE" id="PS00107">
    <property type="entry name" value="PROTEIN_KINASE_ATP"/>
    <property type="match status" value="1"/>
</dbReference>
<dbReference type="PROSITE" id="PS50011">
    <property type="entry name" value="PROTEIN_KINASE_DOM"/>
    <property type="match status" value="1"/>
</dbReference>
<dbReference type="RefSeq" id="WP_002631429.1">
    <property type="nucleotide sequence ID" value="NZ_ANAH02000064.1"/>
</dbReference>
<dbReference type="InterPro" id="IPR008271">
    <property type="entry name" value="Ser/Thr_kinase_AS"/>
</dbReference>
<dbReference type="Proteomes" id="UP000011682">
    <property type="component" value="Unassembled WGS sequence"/>
</dbReference>
<dbReference type="Gene3D" id="1.25.40.10">
    <property type="entry name" value="Tetratricopeptide repeat domain"/>
    <property type="match status" value="1"/>
</dbReference>
<reference evidence="5" key="1">
    <citation type="submission" date="2013-05" db="EMBL/GenBank/DDBJ databases">
        <title>Genome assembly of Cystobacter fuscus DSM 2262.</title>
        <authorList>
            <person name="Sharma G."/>
            <person name="Khatri I."/>
            <person name="Kaur C."/>
            <person name="Mayilraj S."/>
            <person name="Subramanian S."/>
        </authorList>
    </citation>
    <scope>NUCLEOTIDE SEQUENCE [LARGE SCALE GENOMIC DNA]</scope>
    <source>
        <strain evidence="5">DSM 2262</strain>
    </source>
</reference>
<dbReference type="Pfam" id="PF13191">
    <property type="entry name" value="AAA_16"/>
    <property type="match status" value="1"/>
</dbReference>
<dbReference type="InterPro" id="IPR000719">
    <property type="entry name" value="Prot_kinase_dom"/>
</dbReference>
<dbReference type="InterPro" id="IPR041664">
    <property type="entry name" value="AAA_16"/>
</dbReference>
<dbReference type="InterPro" id="IPR011009">
    <property type="entry name" value="Kinase-like_dom_sf"/>
</dbReference>
<dbReference type="PANTHER" id="PTHR16305:SF28">
    <property type="entry name" value="GUANYLATE CYCLASE DOMAIN-CONTAINING PROTEIN"/>
    <property type="match status" value="1"/>
</dbReference>
<dbReference type="SUPFAM" id="SSF52540">
    <property type="entry name" value="P-loop containing nucleoside triphosphate hydrolases"/>
    <property type="match status" value="1"/>
</dbReference>
<dbReference type="SMART" id="SM00220">
    <property type="entry name" value="S_TKc"/>
    <property type="match status" value="1"/>
</dbReference>
<sequence length="1215" mass="135411">MDLPNLPEVGRRYLPLLLLGRGGFGTVYLARDRLDGLVAIKQLHSGRYSSGVNELLERSGLLLKGRGYKSALELAHEFEILASLRHPNIISVLDHGVDGQQRPYLVLEFLDGAQTLTEAGWERPRSEHVSLLFQVLQALVYLHRRGIIHRDLKPANVLVVDGHVKLLDFGLAISLEQQLRAICSGTRGYLSPEVLQGEPPSVRSDLYSVGVMAYELLVGRPPYALRSPRLSHQPDSQVDSLESDLAWFVSRRSTPGIEESEALVSREPVEIPETVEPGLARFLRGLLAPEPKDRFPNAEAAIASLCEATGHPPPAETVATRESFLQGARFVGREHEMERLILALDQVEAKKQGSAWLIAGESGVGKSRLLAEFRILAMVRSTVVLRGQAITSGGGAYHPWREVLRRLILLTGLEAREAAIFRPLVPDIGELLQRDIPELESLGPDAAHVRLMSTVVEVFLRVPRPTVIILEDLQWADSATLSLLERLAGSVSKAQLLLLGSYRDDECPRLPQRVPLLQVMKLPRLEPAEIAALSESMMGAGGREPRVLSLLEHETEGNPFFLVEVIRALAEQSGRLDRIGREPLPDKAFVGGMRSIVQRRLEKVSPEASRLLRLAAILGREIHEELLRVAEPSLDVRSWLGECSDAVVLEVAGNRWRFAHDKLREGLLDSLAPEVTRALHQKAAEAIESVYPDVGAWMAALAYHWGQVGDEAREEHYSEKAGDQAMAVYACSVAIPYFKRSLAIAESRSEGARRLGLLEARLAETYYLAGNMPECRAHAERALACLGWAVPRGRWGWRLGVARQMLERFLQSVVPRAFVETSPEARECRLEAGRLLVRLSEVLFYLQDATRLFWSSLRLINVLEPGGPSQCLARGYIVMATRLSSLPELRPVVESWCARAVDMAERVGTPADLTYTLVRCAVCGIGYARWKDVEGWSERARRIADAGRDFRQSEESRVVMTLSLQYQGRYWRAIEVADQMEQSARQRGAEQTRHWGPMCRAGSLVRLGRVEQAIGELQEELPWFEAHAGASETVIIQGALALALLRQGQEERALEVAGRGLALLRGMKPVAYWLFTGVTQVAEVYLTVWEQHQAVERPGVQSPVREAREACKALRAFGRAFAFGAPFSLLFDGLEAWLSGRARAARRNWRRCIERSRALEMPYEEGRAWLELGRHLALGEPGRRTQLLRAREFFAELGAVDDLLRVEAELARKGT</sequence>
<evidence type="ECO:0000256" key="2">
    <source>
        <dbReference type="ARBA" id="ARBA00022840"/>
    </source>
</evidence>
<dbReference type="AlphaFoldDB" id="S9NYB6"/>
<name>S9NYB6_CYSF2</name>
<dbReference type="GO" id="GO:0004672">
    <property type="term" value="F:protein kinase activity"/>
    <property type="evidence" value="ECO:0007669"/>
    <property type="project" value="InterPro"/>
</dbReference>
<comment type="caution">
    <text evidence="5">The sequence shown here is derived from an EMBL/GenBank/DDBJ whole genome shotgun (WGS) entry which is preliminary data.</text>
</comment>
<dbReference type="InterPro" id="IPR017441">
    <property type="entry name" value="Protein_kinase_ATP_BS"/>
</dbReference>
<feature type="binding site" evidence="3">
    <location>
        <position position="41"/>
    </location>
    <ligand>
        <name>ATP</name>
        <dbReference type="ChEBI" id="CHEBI:30616"/>
    </ligand>
</feature>
<dbReference type="GO" id="GO:0005737">
    <property type="term" value="C:cytoplasm"/>
    <property type="evidence" value="ECO:0007669"/>
    <property type="project" value="TreeGrafter"/>
</dbReference>
<dbReference type="SUPFAM" id="SSF56112">
    <property type="entry name" value="Protein kinase-like (PK-like)"/>
    <property type="match status" value="1"/>
</dbReference>
<evidence type="ECO:0000313" key="5">
    <source>
        <dbReference type="EMBL" id="EPX57195.1"/>
    </source>
</evidence>
<dbReference type="eggNOG" id="COG0457">
    <property type="taxonomic scope" value="Bacteria"/>
</dbReference>